<evidence type="ECO:0000256" key="1">
    <source>
        <dbReference type="ARBA" id="ARBA00001946"/>
    </source>
</evidence>
<dbReference type="PANTHER" id="PTHR33653">
    <property type="entry name" value="RIBONUCLEASE VAPC2"/>
    <property type="match status" value="1"/>
</dbReference>
<organism evidence="9 10">
    <name type="scientific">Saezia sanguinis</name>
    <dbReference type="NCBI Taxonomy" id="1965230"/>
    <lineage>
        <taxon>Bacteria</taxon>
        <taxon>Pseudomonadati</taxon>
        <taxon>Pseudomonadota</taxon>
        <taxon>Betaproteobacteria</taxon>
        <taxon>Burkholderiales</taxon>
        <taxon>Saeziaceae</taxon>
        <taxon>Saezia</taxon>
    </lineage>
</organism>
<dbReference type="SUPFAM" id="SSF88723">
    <property type="entry name" value="PIN domain-like"/>
    <property type="match status" value="1"/>
</dbReference>
<evidence type="ECO:0000259" key="8">
    <source>
        <dbReference type="Pfam" id="PF01850"/>
    </source>
</evidence>
<sequence>MKLYMLDTNTVSHFIRQNPQVTKQIVAAPLTSLCISAITEGELLYGLAKRPEAKKLHQLVHEFLKRVDTLAWDMETAGIYGKLRAEMESKGKVLAPLDMMIAAHALTVGAVLVTNDHAFLQVPKVHTEDWSA</sequence>
<dbReference type="GO" id="GO:0046872">
    <property type="term" value="F:metal ion binding"/>
    <property type="evidence" value="ECO:0007669"/>
    <property type="project" value="UniProtKB-KW"/>
</dbReference>
<keyword evidence="4" id="KW-0479">Metal-binding</keyword>
<dbReference type="OrthoDB" id="9796690at2"/>
<dbReference type="InterPro" id="IPR050556">
    <property type="entry name" value="Type_II_TA_system_RNase"/>
</dbReference>
<dbReference type="CDD" id="cd18740">
    <property type="entry name" value="PIN_VapC4-5_FitB-like"/>
    <property type="match status" value="1"/>
</dbReference>
<dbReference type="InterPro" id="IPR029060">
    <property type="entry name" value="PIN-like_dom_sf"/>
</dbReference>
<evidence type="ECO:0000313" key="9">
    <source>
        <dbReference type="EMBL" id="RUS67752.1"/>
    </source>
</evidence>
<comment type="cofactor">
    <cofactor evidence="1">
        <name>Mg(2+)</name>
        <dbReference type="ChEBI" id="CHEBI:18420"/>
    </cofactor>
</comment>
<evidence type="ECO:0000256" key="7">
    <source>
        <dbReference type="ARBA" id="ARBA00038093"/>
    </source>
</evidence>
<dbReference type="Proteomes" id="UP000286947">
    <property type="component" value="Unassembled WGS sequence"/>
</dbReference>
<dbReference type="AlphaFoldDB" id="A0A433SGB5"/>
<dbReference type="EC" id="3.1.-.-" evidence="9"/>
<feature type="domain" description="PIN" evidence="8">
    <location>
        <begin position="4"/>
        <end position="124"/>
    </location>
</feature>
<dbReference type="Gene3D" id="3.40.50.1010">
    <property type="entry name" value="5'-nuclease"/>
    <property type="match status" value="1"/>
</dbReference>
<evidence type="ECO:0000256" key="5">
    <source>
        <dbReference type="ARBA" id="ARBA00022801"/>
    </source>
</evidence>
<dbReference type="GO" id="GO:0016787">
    <property type="term" value="F:hydrolase activity"/>
    <property type="evidence" value="ECO:0007669"/>
    <property type="project" value="UniProtKB-KW"/>
</dbReference>
<dbReference type="GO" id="GO:0004519">
    <property type="term" value="F:endonuclease activity"/>
    <property type="evidence" value="ECO:0007669"/>
    <property type="project" value="UniProtKB-KW"/>
</dbReference>
<gene>
    <name evidence="9" type="primary">vapC</name>
    <name evidence="9" type="ORF">CUZ56_00229</name>
</gene>
<dbReference type="EMBL" id="PQSP01000001">
    <property type="protein sequence ID" value="RUS67752.1"/>
    <property type="molecule type" value="Genomic_DNA"/>
</dbReference>
<dbReference type="InterPro" id="IPR002716">
    <property type="entry name" value="PIN_dom"/>
</dbReference>
<keyword evidence="5 9" id="KW-0378">Hydrolase</keyword>
<proteinExistence type="inferred from homology"/>
<name>A0A433SGB5_9BURK</name>
<evidence type="ECO:0000256" key="2">
    <source>
        <dbReference type="ARBA" id="ARBA00022649"/>
    </source>
</evidence>
<reference evidence="9 10" key="1">
    <citation type="submission" date="2018-01" db="EMBL/GenBank/DDBJ databases">
        <title>Saezia sanguinis gen. nov., sp. nov., in the order Burkholderiales isolated from human blood.</title>
        <authorList>
            <person name="Medina-Pascual M.J."/>
            <person name="Valdezate S."/>
            <person name="Monzon S."/>
            <person name="Cuesta I."/>
            <person name="Carrasco G."/>
            <person name="Villalon P."/>
            <person name="Saez-Nieto J.A."/>
        </authorList>
    </citation>
    <scope>NUCLEOTIDE SEQUENCE [LARGE SCALE GENOMIC DNA]</scope>
    <source>
        <strain evidence="9 10">CNM695-12</strain>
    </source>
</reference>
<comment type="similarity">
    <text evidence="7">Belongs to the PINc/VapC protein family.</text>
</comment>
<keyword evidence="10" id="KW-1185">Reference proteome</keyword>
<evidence type="ECO:0000256" key="6">
    <source>
        <dbReference type="ARBA" id="ARBA00022842"/>
    </source>
</evidence>
<protein>
    <submittedName>
        <fullName evidence="9">tRNA(fMet)-specific endonuclease VapC</fullName>
        <ecNumber evidence="9">3.1.-.-</ecNumber>
    </submittedName>
</protein>
<evidence type="ECO:0000256" key="4">
    <source>
        <dbReference type="ARBA" id="ARBA00022723"/>
    </source>
</evidence>
<comment type="caution">
    <text evidence="9">The sequence shown here is derived from an EMBL/GenBank/DDBJ whole genome shotgun (WGS) entry which is preliminary data.</text>
</comment>
<keyword evidence="6" id="KW-0460">Magnesium</keyword>
<keyword evidence="9" id="KW-0255">Endonuclease</keyword>
<keyword evidence="3" id="KW-0540">Nuclease</keyword>
<accession>A0A433SGB5</accession>
<evidence type="ECO:0000313" key="10">
    <source>
        <dbReference type="Proteomes" id="UP000286947"/>
    </source>
</evidence>
<keyword evidence="2" id="KW-1277">Toxin-antitoxin system</keyword>
<dbReference type="Pfam" id="PF01850">
    <property type="entry name" value="PIN"/>
    <property type="match status" value="1"/>
</dbReference>
<dbReference type="PANTHER" id="PTHR33653:SF1">
    <property type="entry name" value="RIBONUCLEASE VAPC2"/>
    <property type="match status" value="1"/>
</dbReference>
<evidence type="ECO:0000256" key="3">
    <source>
        <dbReference type="ARBA" id="ARBA00022722"/>
    </source>
</evidence>